<feature type="region of interest" description="Disordered" evidence="5">
    <location>
        <begin position="1715"/>
        <end position="1752"/>
    </location>
</feature>
<feature type="domain" description="Nucleoprotein TPR/MPL1" evidence="7">
    <location>
        <begin position="185"/>
        <end position="251"/>
    </location>
</feature>
<keyword evidence="3" id="KW-0539">Nucleus</keyword>
<feature type="coiled-coil region" evidence="4">
    <location>
        <begin position="1362"/>
        <end position="1532"/>
    </location>
</feature>
<keyword evidence="10" id="KW-1185">Reference proteome</keyword>
<evidence type="ECO:0000259" key="7">
    <source>
        <dbReference type="Pfam" id="PF25481"/>
    </source>
</evidence>
<feature type="coiled-coil region" evidence="4">
    <location>
        <begin position="1055"/>
        <end position="1189"/>
    </location>
</feature>
<evidence type="ECO:0000256" key="2">
    <source>
        <dbReference type="ARBA" id="ARBA00023054"/>
    </source>
</evidence>
<proteinExistence type="predicted"/>
<feature type="coiled-coil region" evidence="4">
    <location>
        <begin position="1217"/>
        <end position="1329"/>
    </location>
</feature>
<dbReference type="InterPro" id="IPR057577">
    <property type="entry name" value="Nucleoprot-TPR/MLP1_dom"/>
</dbReference>
<feature type="coiled-coil region" evidence="4">
    <location>
        <begin position="535"/>
        <end position="595"/>
    </location>
</feature>
<comment type="subcellular location">
    <subcellularLocation>
        <location evidence="1">Nucleus</location>
    </subcellularLocation>
</comment>
<organism evidence="9 10">
    <name type="scientific">Kluyveromyces dobzhanskii CBS 2104</name>
    <dbReference type="NCBI Taxonomy" id="1427455"/>
    <lineage>
        <taxon>Eukaryota</taxon>
        <taxon>Fungi</taxon>
        <taxon>Dikarya</taxon>
        <taxon>Ascomycota</taxon>
        <taxon>Saccharomycotina</taxon>
        <taxon>Saccharomycetes</taxon>
        <taxon>Saccharomycetales</taxon>
        <taxon>Saccharomycetaceae</taxon>
        <taxon>Kluyveromyces</taxon>
    </lineage>
</organism>
<feature type="coiled-coil region" evidence="4">
    <location>
        <begin position="774"/>
        <end position="994"/>
    </location>
</feature>
<name>A0A0A8L0M5_9SACH</name>
<reference evidence="9 10" key="1">
    <citation type="submission" date="2014-03" db="EMBL/GenBank/DDBJ databases">
        <title>The genome of Kluyveromyces dobzhanskii.</title>
        <authorList>
            <person name="Nystedt B."/>
            <person name="Astrom S."/>
        </authorList>
    </citation>
    <scope>NUCLEOTIDE SEQUENCE [LARGE SCALE GENOMIC DNA]</scope>
    <source>
        <strain evidence="9 10">CBS 2104</strain>
    </source>
</reference>
<dbReference type="Pfam" id="PF25481">
    <property type="entry name" value="Nucleoprot-TPR"/>
    <property type="match status" value="1"/>
</dbReference>
<dbReference type="GO" id="GO:0005643">
    <property type="term" value="C:nuclear pore"/>
    <property type="evidence" value="ECO:0007669"/>
    <property type="project" value="TreeGrafter"/>
</dbReference>
<dbReference type="Pfam" id="PF07926">
    <property type="entry name" value="TPR_MLP1_2"/>
    <property type="match status" value="1"/>
</dbReference>
<evidence type="ECO:0000256" key="3">
    <source>
        <dbReference type="ARBA" id="ARBA00023242"/>
    </source>
</evidence>
<gene>
    <name evidence="9" type="ORF">KLDO_g21</name>
</gene>
<evidence type="ECO:0000313" key="10">
    <source>
        <dbReference type="Proteomes" id="UP000031516"/>
    </source>
</evidence>
<evidence type="ECO:0000256" key="1">
    <source>
        <dbReference type="ARBA" id="ARBA00004123"/>
    </source>
</evidence>
<dbReference type="InterPro" id="IPR012929">
    <property type="entry name" value="Nucleoprot-TPR/MLP1-2_dom"/>
</dbReference>
<feature type="coiled-coil region" evidence="4">
    <location>
        <begin position="215"/>
        <end position="256"/>
    </location>
</feature>
<dbReference type="Pfam" id="PF25785">
    <property type="entry name" value="TPR"/>
    <property type="match status" value="1"/>
</dbReference>
<comment type="caution">
    <text evidence="9">The sequence shown here is derived from an EMBL/GenBank/DDBJ whole genome shotgun (WGS) entry which is preliminary data.</text>
</comment>
<evidence type="ECO:0000259" key="8">
    <source>
        <dbReference type="Pfam" id="PF25785"/>
    </source>
</evidence>
<dbReference type="GO" id="GO:0017056">
    <property type="term" value="F:structural constituent of nuclear pore"/>
    <property type="evidence" value="ECO:0007669"/>
    <property type="project" value="TreeGrafter"/>
</dbReference>
<dbReference type="Proteomes" id="UP000031516">
    <property type="component" value="Unassembled WGS sequence"/>
</dbReference>
<dbReference type="EMBL" id="CCBQ010000001">
    <property type="protein sequence ID" value="CDO91687.1"/>
    <property type="molecule type" value="Genomic_DNA"/>
</dbReference>
<feature type="coiled-coil region" evidence="4">
    <location>
        <begin position="1625"/>
        <end position="1689"/>
    </location>
</feature>
<feature type="domain" description="Nucleoprotein TPR/MLP1-2" evidence="6">
    <location>
        <begin position="998"/>
        <end position="1125"/>
    </location>
</feature>
<dbReference type="GO" id="GO:0006406">
    <property type="term" value="P:mRNA export from nucleus"/>
    <property type="evidence" value="ECO:0007669"/>
    <property type="project" value="TreeGrafter"/>
</dbReference>
<evidence type="ECO:0000313" key="9">
    <source>
        <dbReference type="EMBL" id="CDO91687.1"/>
    </source>
</evidence>
<feature type="coiled-coil region" evidence="4">
    <location>
        <begin position="282"/>
        <end position="340"/>
    </location>
</feature>
<dbReference type="InterPro" id="IPR057974">
    <property type="entry name" value="NUA/TPR/MLP1-2-like_dom"/>
</dbReference>
<dbReference type="PANTHER" id="PTHR18898:SF2">
    <property type="entry name" value="NUCLEOPROTEIN TPR"/>
    <property type="match status" value="1"/>
</dbReference>
<protein>
    <submittedName>
        <fullName evidence="9">WGS project CCBQ000000000 data, contig 00028</fullName>
    </submittedName>
</protein>
<dbReference type="OrthoDB" id="343070at2759"/>
<feature type="coiled-coil region" evidence="4">
    <location>
        <begin position="634"/>
        <end position="721"/>
    </location>
</feature>
<dbReference type="GO" id="GO:0006606">
    <property type="term" value="P:protein import into nucleus"/>
    <property type="evidence" value="ECO:0007669"/>
    <property type="project" value="InterPro"/>
</dbReference>
<feature type="coiled-coil region" evidence="4">
    <location>
        <begin position="29"/>
        <end position="175"/>
    </location>
</feature>
<evidence type="ECO:0000256" key="5">
    <source>
        <dbReference type="SAM" id="MobiDB-lite"/>
    </source>
</evidence>
<accession>A0A0A8L0M5</accession>
<sequence length="1752" mass="202364">MSAELMVSKVAGFLQLDEQLIQGIDHHVLSKVEEKLEDLRKEKSENLKISATLEQLKSQSENKLENVKVHVSQLLKEVEDAKNERLSYEEEKRLLIDEKSDIQKKYTTLERSIEAINQQKELAEASKQDLVKLLDRRNEELDFSKSKVTELLTANKELRQKLADSETELQTQKTSELRLKGDFLRTEQEVALLKGNNDWLSGELNTKTSQLNEFRETTIQELQDARLKLSNLESELEIAQNSNQKLKQSLKGVQDQFEQQLSDNKRVKDEFSFLKQEFTKEMSLKQRMIDALEKHMESLKKEMDVTKRAIESTTLTHIEKDNLLEELDNVKSRLKVSESDCIKLREAVDELTSNTKPEDSDSGNLTFSPESSISAVPKLYADLGILKKQLIIERRQKDELKAQVEAFVVELEHKIPVLNSFKERTGMLERELNEITILLESTGKERDQKSAQLTYLKSTLKSYETQISSLSKQRADLARQVQFLLINQSIKAGNDGPLTADEVKFVKNLVSSEENAKSSDTQAIITDRLVEFKSVIELQQKNSELLSTIRNLADELERKEADSKSQIQLLEDETVKEAKETILALHDHAQNLENQLVIISKERDAFKTLSSNVNSENSAPKAITYPSPDNDNRVKDLETRLTAVIKEAENNSKEWSSENSDLHKRFYEISLKFESEKTSRVLAEDRLHLLQSTLELSKSQCEELQKRSSNLQDILTKQDRRTQETVDSLIKTKSDLSSLQSEFSILKSEKQFMAKVQKDLKKENERFSKECLEYKVLVAQLQALQRERETLLKETQESYKEKLEKLETELADTIERLEENQKNTEDSADNKEYQYKWFQEQIDKLNHETDQQRSLLEEKETQIQNLQSTVNQQTAKLKEFQARADSYAMLNNVDDAQNLVETLRQKLEETNLQLSDAYSRIEHHRALEEQSAKSVNEVSEAYQEAQREAQTTINSLTVEKNELKNTISILNDQIIDLNNEIAHQKSEYQKERNSSLDKINELQVYRQSVDEIKSNYDQKLTQIQKDLELQTQYANENQRSYELELQKHADVSKTITALRTEAQSYKNNLETLRDQSRQAVETLKINEGLLEEERTNHEEQLSALEQKIEELSVQNNLLYDQLELLNKTEDSDHLHDSNDLLISLRRERDVLETKLEVAISEQGVLRQRLKVAKSDIESLNSQLAHVNNSSAESAHLIEQHETIMKELDQLHLLRESNVTLRSENNSFKQECENYKIQLSEYKNKVAPLESTISSLQSTLKIKQQELDLSKEESERWKKRSQDILHKYERIDPEEHGKLKEEIDGVKKELQTANETLQTVVAEKNDWESKFQRIRLQARDRINASKEKEQSLLSEITDIKEAKSHLESDLEQSKEVIKNLEEKLQAIAQDAETKERDFNAQLSKLQEDLHNVQVEMENGFKEHSAITDADEKIKSLSGTIDALKNRIQELETEASHAQELLTEGHTAVIPEDTKAIVAKLKEEFEVEKDQLIKTKEEELKATFEAEKEHAWELKEKELRKEFEEREINLKKESESKISELTSELASEPTKDANLESFKAEWEKEYEIKTLERIKTAEEALKKRIRLPTQEKIDKIVEARKAVLEESFEEKVNEKAQRLAAGSEKDMITLETHRAELNDLKESLRREFESELAEIKQKAFEEGKQQVSLKMKFLESKIKNLENQKNATVTSEVGSSGTNSVFQSPVFGSVAAAASPFAKIDTSPNKRPSDEVTAVQPEKRLKESNNDMESQQEE</sequence>
<evidence type="ECO:0000256" key="4">
    <source>
        <dbReference type="SAM" id="Coils"/>
    </source>
</evidence>
<evidence type="ECO:0000259" key="6">
    <source>
        <dbReference type="Pfam" id="PF07926"/>
    </source>
</evidence>
<dbReference type="PANTHER" id="PTHR18898">
    <property type="entry name" value="NUCLEOPROTEIN TPR-RELATED"/>
    <property type="match status" value="1"/>
</dbReference>
<feature type="region of interest" description="Disordered" evidence="5">
    <location>
        <begin position="612"/>
        <end position="632"/>
    </location>
</feature>
<keyword evidence="2 4" id="KW-0175">Coiled coil</keyword>
<feature type="domain" description="NUA/TPR/MLP1-2-like" evidence="8">
    <location>
        <begin position="455"/>
        <end position="561"/>
    </location>
</feature>